<accession>A0AA88VDX8</accession>
<gene>
    <name evidence="2" type="ORF">RJ639_017095</name>
</gene>
<dbReference type="Pfam" id="PF14291">
    <property type="entry name" value="DUF4371"/>
    <property type="match status" value="1"/>
</dbReference>
<proteinExistence type="predicted"/>
<evidence type="ECO:0000259" key="1">
    <source>
        <dbReference type="Pfam" id="PF14291"/>
    </source>
</evidence>
<name>A0AA88VDX8_9ASTE</name>
<evidence type="ECO:0000313" key="3">
    <source>
        <dbReference type="Proteomes" id="UP001188597"/>
    </source>
</evidence>
<reference evidence="2" key="1">
    <citation type="submission" date="2022-12" db="EMBL/GenBank/DDBJ databases">
        <title>Draft genome assemblies for two species of Escallonia (Escalloniales).</title>
        <authorList>
            <person name="Chanderbali A."/>
            <person name="Dervinis C."/>
            <person name="Anghel I."/>
            <person name="Soltis D."/>
            <person name="Soltis P."/>
            <person name="Zapata F."/>
        </authorList>
    </citation>
    <scope>NUCLEOTIDE SEQUENCE</scope>
    <source>
        <strain evidence="2">UCBG64.0493</strain>
        <tissue evidence="2">Leaf</tissue>
    </source>
</reference>
<protein>
    <recommendedName>
        <fullName evidence="1">DUF4371 domain-containing protein</fullName>
    </recommendedName>
</protein>
<dbReference type="EMBL" id="JAVXUP010001921">
    <property type="protein sequence ID" value="KAK3006987.1"/>
    <property type="molecule type" value="Genomic_DNA"/>
</dbReference>
<dbReference type="InterPro" id="IPR025398">
    <property type="entry name" value="DUF4371"/>
</dbReference>
<dbReference type="Proteomes" id="UP001188597">
    <property type="component" value="Unassembled WGS sequence"/>
</dbReference>
<keyword evidence="3" id="KW-1185">Reference proteome</keyword>
<organism evidence="2 3">
    <name type="scientific">Escallonia herrerae</name>
    <dbReference type="NCBI Taxonomy" id="1293975"/>
    <lineage>
        <taxon>Eukaryota</taxon>
        <taxon>Viridiplantae</taxon>
        <taxon>Streptophyta</taxon>
        <taxon>Embryophyta</taxon>
        <taxon>Tracheophyta</taxon>
        <taxon>Spermatophyta</taxon>
        <taxon>Magnoliopsida</taxon>
        <taxon>eudicotyledons</taxon>
        <taxon>Gunneridae</taxon>
        <taxon>Pentapetalae</taxon>
        <taxon>asterids</taxon>
        <taxon>campanulids</taxon>
        <taxon>Escalloniales</taxon>
        <taxon>Escalloniaceae</taxon>
        <taxon>Escallonia</taxon>
    </lineage>
</organism>
<dbReference type="AlphaFoldDB" id="A0AA88VDX8"/>
<dbReference type="PANTHER" id="PTHR45749:SF37">
    <property type="entry name" value="OS05G0311600 PROTEIN"/>
    <property type="match status" value="1"/>
</dbReference>
<comment type="caution">
    <text evidence="2">The sequence shown here is derived from an EMBL/GenBank/DDBJ whole genome shotgun (WGS) entry which is preliminary data.</text>
</comment>
<feature type="domain" description="DUF4371" evidence="1">
    <location>
        <begin position="3"/>
        <end position="74"/>
    </location>
</feature>
<dbReference type="PANTHER" id="PTHR45749">
    <property type="match status" value="1"/>
</dbReference>
<sequence>MYNRGNFMELVKRFARYNANVAEVVLDKAPLNASYTSPIIHKQILHVVSKKARRAIPEEIGDAKFRILVDEARDDN</sequence>
<evidence type="ECO:0000313" key="2">
    <source>
        <dbReference type="EMBL" id="KAK3006987.1"/>
    </source>
</evidence>